<dbReference type="GO" id="GO:0005886">
    <property type="term" value="C:plasma membrane"/>
    <property type="evidence" value="ECO:0007669"/>
    <property type="project" value="TreeGrafter"/>
</dbReference>
<evidence type="ECO:0000256" key="1">
    <source>
        <dbReference type="ARBA" id="ARBA00005417"/>
    </source>
</evidence>
<evidence type="ECO:0000313" key="6">
    <source>
        <dbReference type="EMBL" id="KKM18855.1"/>
    </source>
</evidence>
<accession>A0A0F9KTY8</accession>
<dbReference type="PROSITE" id="PS50893">
    <property type="entry name" value="ABC_TRANSPORTER_2"/>
    <property type="match status" value="1"/>
</dbReference>
<evidence type="ECO:0000256" key="2">
    <source>
        <dbReference type="ARBA" id="ARBA00022448"/>
    </source>
</evidence>
<dbReference type="PROSITE" id="PS00211">
    <property type="entry name" value="ABC_TRANSPORTER_1"/>
    <property type="match status" value="1"/>
</dbReference>
<proteinExistence type="inferred from homology"/>
<dbReference type="InterPro" id="IPR017911">
    <property type="entry name" value="MacB-like_ATP-bd"/>
</dbReference>
<comment type="caution">
    <text evidence="6">The sequence shown here is derived from an EMBL/GenBank/DDBJ whole genome shotgun (WGS) entry which is preliminary data.</text>
</comment>
<feature type="domain" description="ABC transporter" evidence="5">
    <location>
        <begin position="5"/>
        <end position="229"/>
    </location>
</feature>
<dbReference type="Gene3D" id="3.40.50.300">
    <property type="entry name" value="P-loop containing nucleotide triphosphate hydrolases"/>
    <property type="match status" value="1"/>
</dbReference>
<evidence type="ECO:0000256" key="4">
    <source>
        <dbReference type="ARBA" id="ARBA00022840"/>
    </source>
</evidence>
<organism evidence="6">
    <name type="scientific">marine sediment metagenome</name>
    <dbReference type="NCBI Taxonomy" id="412755"/>
    <lineage>
        <taxon>unclassified sequences</taxon>
        <taxon>metagenomes</taxon>
        <taxon>ecological metagenomes</taxon>
    </lineage>
</organism>
<comment type="similarity">
    <text evidence="1">Belongs to the ABC transporter superfamily.</text>
</comment>
<dbReference type="InterPro" id="IPR003593">
    <property type="entry name" value="AAA+_ATPase"/>
</dbReference>
<dbReference type="InterPro" id="IPR027417">
    <property type="entry name" value="P-loop_NTPase"/>
</dbReference>
<keyword evidence="4" id="KW-0067">ATP-binding</keyword>
<reference evidence="6" key="1">
    <citation type="journal article" date="2015" name="Nature">
        <title>Complex archaea that bridge the gap between prokaryotes and eukaryotes.</title>
        <authorList>
            <person name="Spang A."/>
            <person name="Saw J.H."/>
            <person name="Jorgensen S.L."/>
            <person name="Zaremba-Niedzwiedzka K."/>
            <person name="Martijn J."/>
            <person name="Lind A.E."/>
            <person name="van Eijk R."/>
            <person name="Schleper C."/>
            <person name="Guy L."/>
            <person name="Ettema T.J."/>
        </authorList>
    </citation>
    <scope>NUCLEOTIDE SEQUENCE</scope>
</reference>
<dbReference type="Pfam" id="PF00005">
    <property type="entry name" value="ABC_tran"/>
    <property type="match status" value="1"/>
</dbReference>
<dbReference type="CDD" id="cd03255">
    <property type="entry name" value="ABC_MJ0796_LolCDE_FtsE"/>
    <property type="match status" value="1"/>
</dbReference>
<dbReference type="PANTHER" id="PTHR24220:SF689">
    <property type="entry name" value="LIPOPROTEIN-RELEASING SYSTEM ATP-BINDING PROTEIN LOLD"/>
    <property type="match status" value="1"/>
</dbReference>
<keyword evidence="2" id="KW-0813">Transport</keyword>
<dbReference type="GO" id="GO:0022857">
    <property type="term" value="F:transmembrane transporter activity"/>
    <property type="evidence" value="ECO:0007669"/>
    <property type="project" value="TreeGrafter"/>
</dbReference>
<dbReference type="GO" id="GO:0098796">
    <property type="term" value="C:membrane protein complex"/>
    <property type="evidence" value="ECO:0007669"/>
    <property type="project" value="UniProtKB-ARBA"/>
</dbReference>
<dbReference type="GO" id="GO:0016887">
    <property type="term" value="F:ATP hydrolysis activity"/>
    <property type="evidence" value="ECO:0007669"/>
    <property type="project" value="InterPro"/>
</dbReference>
<dbReference type="FunFam" id="3.40.50.300:FF:000032">
    <property type="entry name" value="Export ABC transporter ATP-binding protein"/>
    <property type="match status" value="1"/>
</dbReference>
<dbReference type="EMBL" id="LAZR01014128">
    <property type="protein sequence ID" value="KKM18855.1"/>
    <property type="molecule type" value="Genomic_DNA"/>
</dbReference>
<name>A0A0F9KTY8_9ZZZZ</name>
<keyword evidence="3" id="KW-0547">Nucleotide-binding</keyword>
<evidence type="ECO:0000259" key="5">
    <source>
        <dbReference type="PROSITE" id="PS50893"/>
    </source>
</evidence>
<protein>
    <recommendedName>
        <fullName evidence="5">ABC transporter domain-containing protein</fullName>
    </recommendedName>
</protein>
<dbReference type="AlphaFoldDB" id="A0A0F9KTY8"/>
<dbReference type="InterPro" id="IPR003439">
    <property type="entry name" value="ABC_transporter-like_ATP-bd"/>
</dbReference>
<dbReference type="SUPFAM" id="SSF52540">
    <property type="entry name" value="P-loop containing nucleoside triphosphate hydrolases"/>
    <property type="match status" value="1"/>
</dbReference>
<dbReference type="PANTHER" id="PTHR24220">
    <property type="entry name" value="IMPORT ATP-BINDING PROTEIN"/>
    <property type="match status" value="1"/>
</dbReference>
<dbReference type="GO" id="GO:0005524">
    <property type="term" value="F:ATP binding"/>
    <property type="evidence" value="ECO:0007669"/>
    <property type="project" value="UniProtKB-KW"/>
</dbReference>
<evidence type="ECO:0000256" key="3">
    <source>
        <dbReference type="ARBA" id="ARBA00022741"/>
    </source>
</evidence>
<dbReference type="SMART" id="SM00382">
    <property type="entry name" value="AAA"/>
    <property type="match status" value="1"/>
</dbReference>
<dbReference type="InterPro" id="IPR017871">
    <property type="entry name" value="ABC_transporter-like_CS"/>
</dbReference>
<gene>
    <name evidence="6" type="ORF">LCGC14_1661480</name>
</gene>
<sequence length="229" mass="25725">MNSLLKTVNLGKDYPLPKGVLRVFGGINFELLEGDLVAIMGVSGVGKTTFLNLLGTLDRPSEGKILFEGDDLLFHRSKKELAEIRNRKIGFIFQFFHLLPEFTALENIAFPLLIRGTDRKEAERKAHEILKEVSLEEKAHIRPALLSGGEQQRVAIARALVNEPKLLLADEPTGNMDWKTGQMILALIQKLHKKKGLSSVIVTHNEKVAQFCDSVYVMEGRELKLLSRR</sequence>
<dbReference type="InterPro" id="IPR015854">
    <property type="entry name" value="ABC_transpr_LolD-like"/>
</dbReference>